<dbReference type="AlphaFoldDB" id="A0A699YI74"/>
<protein>
    <submittedName>
        <fullName evidence="2">Uncharacterized protein</fullName>
    </submittedName>
</protein>
<sequence>MADGHVLSQCCVGGCPMRSCNMCPDDAGPHTGPDVDRAPSPEAGAEGSGWLPPPHAPATHPGCSR</sequence>
<organism evidence="2 3">
    <name type="scientific">Haematococcus lacustris</name>
    <name type="common">Green alga</name>
    <name type="synonym">Haematococcus pluvialis</name>
    <dbReference type="NCBI Taxonomy" id="44745"/>
    <lineage>
        <taxon>Eukaryota</taxon>
        <taxon>Viridiplantae</taxon>
        <taxon>Chlorophyta</taxon>
        <taxon>core chlorophytes</taxon>
        <taxon>Chlorophyceae</taxon>
        <taxon>CS clade</taxon>
        <taxon>Chlamydomonadales</taxon>
        <taxon>Haematococcaceae</taxon>
        <taxon>Haematococcus</taxon>
    </lineage>
</organism>
<keyword evidence="3" id="KW-1185">Reference proteome</keyword>
<dbReference type="Proteomes" id="UP000485058">
    <property type="component" value="Unassembled WGS sequence"/>
</dbReference>
<name>A0A699YI74_HAELA</name>
<accession>A0A699YI74</accession>
<reference evidence="2 3" key="1">
    <citation type="submission" date="2020-02" db="EMBL/GenBank/DDBJ databases">
        <title>Draft genome sequence of Haematococcus lacustris strain NIES-144.</title>
        <authorList>
            <person name="Morimoto D."/>
            <person name="Nakagawa S."/>
            <person name="Yoshida T."/>
            <person name="Sawayama S."/>
        </authorList>
    </citation>
    <scope>NUCLEOTIDE SEQUENCE [LARGE SCALE GENOMIC DNA]</scope>
    <source>
        <strain evidence="2 3">NIES-144</strain>
    </source>
</reference>
<gene>
    <name evidence="2" type="ORF">HaLaN_04280</name>
</gene>
<feature type="region of interest" description="Disordered" evidence="1">
    <location>
        <begin position="26"/>
        <end position="65"/>
    </location>
</feature>
<comment type="caution">
    <text evidence="2">The sequence shown here is derived from an EMBL/GenBank/DDBJ whole genome shotgun (WGS) entry which is preliminary data.</text>
</comment>
<dbReference type="EMBL" id="BLLF01000215">
    <property type="protein sequence ID" value="GFH09181.1"/>
    <property type="molecule type" value="Genomic_DNA"/>
</dbReference>
<evidence type="ECO:0000256" key="1">
    <source>
        <dbReference type="SAM" id="MobiDB-lite"/>
    </source>
</evidence>
<proteinExistence type="predicted"/>
<evidence type="ECO:0000313" key="3">
    <source>
        <dbReference type="Proteomes" id="UP000485058"/>
    </source>
</evidence>
<evidence type="ECO:0000313" key="2">
    <source>
        <dbReference type="EMBL" id="GFH09181.1"/>
    </source>
</evidence>